<feature type="compositionally biased region" description="Basic and acidic residues" evidence="1">
    <location>
        <begin position="564"/>
        <end position="593"/>
    </location>
</feature>
<evidence type="ECO:0000313" key="4">
    <source>
        <dbReference type="EMBL" id="TRW72301.1"/>
    </source>
</evidence>
<evidence type="ECO:0000256" key="1">
    <source>
        <dbReference type="SAM" id="MobiDB-lite"/>
    </source>
</evidence>
<dbReference type="GO" id="GO:0003697">
    <property type="term" value="F:single-stranded DNA binding"/>
    <property type="evidence" value="ECO:0007669"/>
    <property type="project" value="InterPro"/>
</dbReference>
<feature type="domain" description="IrrE N-terminal-like" evidence="2">
    <location>
        <begin position="330"/>
        <end position="406"/>
    </location>
</feature>
<dbReference type="CDD" id="cd17493">
    <property type="entry name" value="toxin_TenpN"/>
    <property type="match status" value="1"/>
</dbReference>
<dbReference type="Proteomes" id="UP000317167">
    <property type="component" value="Unassembled WGS sequence"/>
</dbReference>
<dbReference type="InterPro" id="IPR049929">
    <property type="entry name" value="TenpN-like"/>
</dbReference>
<dbReference type="RefSeq" id="WP_143459758.1">
    <property type="nucleotide sequence ID" value="NZ_VJWV01000017.1"/>
</dbReference>
<evidence type="ECO:0000313" key="5">
    <source>
        <dbReference type="Proteomes" id="UP000317167"/>
    </source>
</evidence>
<feature type="domain" description="N-terminal" evidence="3">
    <location>
        <begin position="195"/>
        <end position="287"/>
    </location>
</feature>
<dbReference type="Pfam" id="PF08401">
    <property type="entry name" value="ArdcN"/>
    <property type="match status" value="1"/>
</dbReference>
<gene>
    <name evidence="4" type="ORF">FNJ53_12265</name>
</gene>
<organism evidence="4 5">
    <name type="scientific">Lactococcus lactis</name>
    <dbReference type="NCBI Taxonomy" id="1358"/>
    <lineage>
        <taxon>Bacteria</taxon>
        <taxon>Bacillati</taxon>
        <taxon>Bacillota</taxon>
        <taxon>Bacilli</taxon>
        <taxon>Lactobacillales</taxon>
        <taxon>Streptococcaceae</taxon>
        <taxon>Lactococcus</taxon>
    </lineage>
</organism>
<dbReference type="InterPro" id="IPR010359">
    <property type="entry name" value="IrrE_HExxH"/>
</dbReference>
<name>A0A552YYG0_9LACT</name>
<reference evidence="4 5" key="1">
    <citation type="submission" date="2019-07" db="EMBL/GenBank/DDBJ databases">
        <title>Draft genome of 7 Lactococcus lactis strains isolated from an artisanal cheese production.</title>
        <authorList>
            <person name="Biolcati F."/>
            <person name="Bottero M.T."/>
            <person name="Dalmasso A."/>
            <person name="Mcauliffe O."/>
        </authorList>
    </citation>
    <scope>NUCLEOTIDE SEQUENCE [LARGE SCALE GENOMIC DNA]</scope>
    <source>
        <strain evidence="4 5">MRS45.2</strain>
    </source>
</reference>
<evidence type="ECO:0000259" key="2">
    <source>
        <dbReference type="Pfam" id="PF06114"/>
    </source>
</evidence>
<dbReference type="AlphaFoldDB" id="A0A552YYG0"/>
<accession>A0A552YYG0</accession>
<proteinExistence type="predicted"/>
<feature type="region of interest" description="Disordered" evidence="1">
    <location>
        <begin position="564"/>
        <end position="601"/>
    </location>
</feature>
<comment type="caution">
    <text evidence="4">The sequence shown here is derived from an EMBL/GenBank/DDBJ whole genome shotgun (WGS) entry which is preliminary data.</text>
</comment>
<sequence length="601" mass="69921">MSIKKFLYTIDVKKVLEDNNIFLEADNKNIIQKDNRPYYVSVSLTSKHSAFIPIRTNLRHHFGYITKRHNRGKSGLDYTKSLIIEKSKLSSYLVKESGISLSEAKVIQSDQSIIHKNYQKFIFETFIPVFERDNKHRTPIEKRLVSFSSLQYFEKTLLQVKQERRDENMPRKNEDKEQWKQELLQKAETQLEEMSDSQSFKKYLNTLAKFPNYSVNNVLLIQAQNPQATLVSGYKDWQKKFNRHVNKGAKALYITAPIIKPLKEEEKKKYNTTEDKAIVAYRYVPVFDIANTTGEPVLTAHDFITNEYTTEQTEIFCTSKLNKVAEHIEKEYGISISFKPLDKDIGGYYRPKDHTIALNSLNSKTEQLKTLFHEFAHSQLHNTKALKELDEPLTRAHKEAQAESVAYLSMQTMGIDTSGYSVGYISTWAQDKDLMKQSLQEIKKVFNQTLEVIEKTPVQEQGQEIVSSQKESPKQNSPIVELKNIQKIFDDRNNELAVSDPLFVAKMELYKDNSPKQSIQVTHHCKTDTYDFTNLTTKEKLQIDEINQSQFQKEVKKVLAKLEKEPEKQIESHQFKEEPEQSSEQEDKQEPPQHKPFTPKL</sequence>
<dbReference type="EMBL" id="VJWV01000017">
    <property type="protein sequence ID" value="TRW72301.1"/>
    <property type="molecule type" value="Genomic_DNA"/>
</dbReference>
<dbReference type="Pfam" id="PF06114">
    <property type="entry name" value="Peptidase_M78"/>
    <property type="match status" value="1"/>
</dbReference>
<evidence type="ECO:0000259" key="3">
    <source>
        <dbReference type="Pfam" id="PF08401"/>
    </source>
</evidence>
<protein>
    <submittedName>
        <fullName evidence="4">ImmA/IrrE family metallo-endopeptidase</fullName>
    </submittedName>
</protein>
<dbReference type="Gene3D" id="1.10.10.2910">
    <property type="match status" value="1"/>
</dbReference>
<dbReference type="InterPro" id="IPR013610">
    <property type="entry name" value="ArdC_N"/>
</dbReference>